<dbReference type="Proteomes" id="UP001230951">
    <property type="component" value="Unassembled WGS sequence"/>
</dbReference>
<dbReference type="Proteomes" id="UP001242995">
    <property type="component" value="Unassembled WGS sequence"/>
</dbReference>
<evidence type="ECO:0000313" key="2">
    <source>
        <dbReference type="EMBL" id="MDP9903149.1"/>
    </source>
</evidence>
<evidence type="ECO:0000313" key="3">
    <source>
        <dbReference type="EMBL" id="MDQ0180198.1"/>
    </source>
</evidence>
<dbReference type="AlphaFoldDB" id="A0AAW8DDJ6"/>
<name>A0AAW8DDJ6_9MICC</name>
<evidence type="ECO:0000313" key="5">
    <source>
        <dbReference type="Proteomes" id="UP001242995"/>
    </source>
</evidence>
<dbReference type="EMBL" id="JAUSTF010000002">
    <property type="protein sequence ID" value="MDQ0180198.1"/>
    <property type="molecule type" value="Genomic_DNA"/>
</dbReference>
<keyword evidence="4" id="KW-1185">Reference proteome</keyword>
<reference evidence="2 4" key="1">
    <citation type="submission" date="2023-07" db="EMBL/GenBank/DDBJ databases">
        <title>Sorghum-associated microbial communities from plants grown in Nebraska, USA.</title>
        <authorList>
            <person name="Schachtman D."/>
        </authorList>
    </citation>
    <scope>NUCLEOTIDE SEQUENCE</scope>
    <source>
        <strain evidence="2">DS1006</strain>
        <strain evidence="3 4">DS1016</strain>
    </source>
</reference>
<gene>
    <name evidence="2" type="ORF">J2S90_000089</name>
    <name evidence="3" type="ORF">J2S93_001614</name>
</gene>
<organism evidence="2 5">
    <name type="scientific">Arthrobacter bambusae</name>
    <dbReference type="NCBI Taxonomy" id="1338426"/>
    <lineage>
        <taxon>Bacteria</taxon>
        <taxon>Bacillati</taxon>
        <taxon>Actinomycetota</taxon>
        <taxon>Actinomycetes</taxon>
        <taxon>Micrococcales</taxon>
        <taxon>Micrococcaceae</taxon>
        <taxon>Arthrobacter</taxon>
    </lineage>
</organism>
<sequence>MQQLSEDEFDSRFTVVPDPVTGDTIRSSDQGLDRDSRNLWTIVEGDDGNNLYAVSGWHYVNRIGYILTEEAWEEESEAVWCEFGEAEDEASPDNA</sequence>
<protein>
    <submittedName>
        <fullName evidence="2">Uncharacterized protein</fullName>
    </submittedName>
</protein>
<evidence type="ECO:0000256" key="1">
    <source>
        <dbReference type="SAM" id="MobiDB-lite"/>
    </source>
</evidence>
<evidence type="ECO:0000313" key="4">
    <source>
        <dbReference type="Proteomes" id="UP001230951"/>
    </source>
</evidence>
<dbReference type="RefSeq" id="WP_306958772.1">
    <property type="nucleotide sequence ID" value="NZ_JAUSRG010000001.1"/>
</dbReference>
<feature type="region of interest" description="Disordered" evidence="1">
    <location>
        <begin position="1"/>
        <end position="30"/>
    </location>
</feature>
<dbReference type="EMBL" id="JAUSRG010000001">
    <property type="protein sequence ID" value="MDP9903149.1"/>
    <property type="molecule type" value="Genomic_DNA"/>
</dbReference>
<comment type="caution">
    <text evidence="2">The sequence shown here is derived from an EMBL/GenBank/DDBJ whole genome shotgun (WGS) entry which is preliminary data.</text>
</comment>
<proteinExistence type="predicted"/>
<accession>A0AAW8DDJ6</accession>